<protein>
    <submittedName>
        <fullName evidence="3">FAD-dependent oxidoreductase</fullName>
    </submittedName>
</protein>
<name>A0ABW9A3S2_9BURK</name>
<gene>
    <name evidence="3" type="ORF">PQR62_02290</name>
</gene>
<dbReference type="InterPro" id="IPR006076">
    <property type="entry name" value="FAD-dep_OxRdtase"/>
</dbReference>
<comment type="caution">
    <text evidence="3">The sequence shown here is derived from an EMBL/GenBank/DDBJ whole genome shotgun (WGS) entry which is preliminary data.</text>
</comment>
<dbReference type="PANTHER" id="PTHR13847">
    <property type="entry name" value="SARCOSINE DEHYDROGENASE-RELATED"/>
    <property type="match status" value="1"/>
</dbReference>
<feature type="domain" description="FAD dependent oxidoreductase" evidence="2">
    <location>
        <begin position="7"/>
        <end position="347"/>
    </location>
</feature>
<evidence type="ECO:0000256" key="1">
    <source>
        <dbReference type="ARBA" id="ARBA00023002"/>
    </source>
</evidence>
<dbReference type="RefSeq" id="WP_408154351.1">
    <property type="nucleotide sequence ID" value="NZ_JAQQFM010000001.1"/>
</dbReference>
<dbReference type="Gene3D" id="3.30.9.10">
    <property type="entry name" value="D-Amino Acid Oxidase, subunit A, domain 2"/>
    <property type="match status" value="1"/>
</dbReference>
<dbReference type="EMBL" id="JAQQFM010000001">
    <property type="protein sequence ID" value="MFL9923079.1"/>
    <property type="molecule type" value="Genomic_DNA"/>
</dbReference>
<dbReference type="SUPFAM" id="SSF54373">
    <property type="entry name" value="FAD-linked reductases, C-terminal domain"/>
    <property type="match status" value="1"/>
</dbReference>
<evidence type="ECO:0000313" key="4">
    <source>
        <dbReference type="Proteomes" id="UP001629246"/>
    </source>
</evidence>
<dbReference type="Gene3D" id="3.50.50.60">
    <property type="entry name" value="FAD/NAD(P)-binding domain"/>
    <property type="match status" value="1"/>
</dbReference>
<evidence type="ECO:0000259" key="2">
    <source>
        <dbReference type="Pfam" id="PF01266"/>
    </source>
</evidence>
<keyword evidence="1" id="KW-0560">Oxidoreductase</keyword>
<evidence type="ECO:0000313" key="3">
    <source>
        <dbReference type="EMBL" id="MFL9923079.1"/>
    </source>
</evidence>
<dbReference type="Proteomes" id="UP001629246">
    <property type="component" value="Unassembled WGS sequence"/>
</dbReference>
<proteinExistence type="predicted"/>
<keyword evidence="4" id="KW-1185">Reference proteome</keyword>
<organism evidence="3 4">
    <name type="scientific">Herbaspirillum lusitanum</name>
    <dbReference type="NCBI Taxonomy" id="213312"/>
    <lineage>
        <taxon>Bacteria</taxon>
        <taxon>Pseudomonadati</taxon>
        <taxon>Pseudomonadota</taxon>
        <taxon>Betaproteobacteria</taxon>
        <taxon>Burkholderiales</taxon>
        <taxon>Oxalobacteraceae</taxon>
        <taxon>Herbaspirillum</taxon>
    </lineage>
</organism>
<sequence length="368" mass="39611">MSLRDIDTLVIGGGVVGMSIAYGLAKAGERVRVLDGADDAFRAARGNFGLVWVQGKGIEKPDYARWSMASVKRWALFAQELTASTGIDLELSQIGGLQYFLDETELRAYVQNLESLRNSLDGDYPFEALDPQSLKELSPHIGPEVVGAVYGALDGHVSPLRLLSALVQNFKLLGGELHNGIHCDAIEQRGNAFHVSASGQQHVAGKLVLAAGLGNRTLAPLVGLQAPIEPNRGQVLVTERMQPFMHHPSGRVRQTGEGVVQIGDSKEDVGFDEGTSIDQLAYIAQRACKYFPLLENVNLVRTWGALRVMTADGFPIYEQSRECPGAFLATCHSGITLAANHAGPIADWIRGAPAPAEISTFIAGRFNV</sequence>
<accession>A0ABW9A3S2</accession>
<dbReference type="InterPro" id="IPR036188">
    <property type="entry name" value="FAD/NAD-bd_sf"/>
</dbReference>
<dbReference type="Pfam" id="PF01266">
    <property type="entry name" value="DAO"/>
    <property type="match status" value="1"/>
</dbReference>
<reference evidence="3 4" key="1">
    <citation type="journal article" date="2024" name="Chem. Sci.">
        <title>Discovery of megapolipeptins by genome mining of a Burkholderiales bacteria collection.</title>
        <authorList>
            <person name="Paulo B.S."/>
            <person name="Recchia M.J.J."/>
            <person name="Lee S."/>
            <person name="Fergusson C.H."/>
            <person name="Romanowski S.B."/>
            <person name="Hernandez A."/>
            <person name="Krull N."/>
            <person name="Liu D.Y."/>
            <person name="Cavanagh H."/>
            <person name="Bos A."/>
            <person name="Gray C.A."/>
            <person name="Murphy B.T."/>
            <person name="Linington R.G."/>
            <person name="Eustaquio A.S."/>
        </authorList>
    </citation>
    <scope>NUCLEOTIDE SEQUENCE [LARGE SCALE GENOMIC DNA]</scope>
    <source>
        <strain evidence="3 4">RL21-008-BIB-A</strain>
    </source>
</reference>
<dbReference type="SUPFAM" id="SSF51905">
    <property type="entry name" value="FAD/NAD(P)-binding domain"/>
    <property type="match status" value="1"/>
</dbReference>